<dbReference type="PRINTS" id="PR02086">
    <property type="entry name" value="PUTNUCHARBI1"/>
</dbReference>
<evidence type="ECO:0000313" key="15">
    <source>
        <dbReference type="RefSeq" id="XP_025405517.1"/>
    </source>
</evidence>
<proteinExistence type="inferred from homology"/>
<evidence type="ECO:0000256" key="10">
    <source>
        <dbReference type="ARBA" id="ARBA00023242"/>
    </source>
</evidence>
<keyword evidence="6" id="KW-0963">Cytoplasm</keyword>
<dbReference type="InterPro" id="IPR027806">
    <property type="entry name" value="HARBI1_dom"/>
</dbReference>
<comment type="cofactor">
    <cofactor evidence="1">
        <name>a divalent metal cation</name>
        <dbReference type="ChEBI" id="CHEBI:60240"/>
    </cofactor>
</comment>
<dbReference type="GO" id="GO:0016787">
    <property type="term" value="F:hydrolase activity"/>
    <property type="evidence" value="ECO:0007669"/>
    <property type="project" value="UniProtKB-KW"/>
</dbReference>
<evidence type="ECO:0000256" key="4">
    <source>
        <dbReference type="ARBA" id="ARBA00006958"/>
    </source>
</evidence>
<evidence type="ECO:0000256" key="1">
    <source>
        <dbReference type="ARBA" id="ARBA00001968"/>
    </source>
</evidence>
<protein>
    <recommendedName>
        <fullName evidence="5">Putative nuclease HARBI1</fullName>
    </recommendedName>
    <alternativeName>
        <fullName evidence="11">Harbinger transposase-derived nuclease</fullName>
    </alternativeName>
</protein>
<evidence type="ECO:0000259" key="13">
    <source>
        <dbReference type="Pfam" id="PF13359"/>
    </source>
</evidence>
<comment type="similarity">
    <text evidence="4">Belongs to the HARBI1 family.</text>
</comment>
<dbReference type="GeneID" id="112679813"/>
<dbReference type="PANTHER" id="PTHR22930">
    <property type="match status" value="1"/>
</dbReference>
<dbReference type="GO" id="GO:0005737">
    <property type="term" value="C:cytoplasm"/>
    <property type="evidence" value="ECO:0007669"/>
    <property type="project" value="UniProtKB-SubCell"/>
</dbReference>
<dbReference type="GO" id="GO:0046872">
    <property type="term" value="F:metal ion binding"/>
    <property type="evidence" value="ECO:0007669"/>
    <property type="project" value="UniProtKB-KW"/>
</dbReference>
<organism evidence="14 15">
    <name type="scientific">Sipha flava</name>
    <name type="common">yellow sugarcane aphid</name>
    <dbReference type="NCBI Taxonomy" id="143950"/>
    <lineage>
        <taxon>Eukaryota</taxon>
        <taxon>Metazoa</taxon>
        <taxon>Ecdysozoa</taxon>
        <taxon>Arthropoda</taxon>
        <taxon>Hexapoda</taxon>
        <taxon>Insecta</taxon>
        <taxon>Pterygota</taxon>
        <taxon>Neoptera</taxon>
        <taxon>Paraneoptera</taxon>
        <taxon>Hemiptera</taxon>
        <taxon>Sternorrhyncha</taxon>
        <taxon>Aphidomorpha</taxon>
        <taxon>Aphidoidea</taxon>
        <taxon>Aphididae</taxon>
        <taxon>Sipha</taxon>
    </lineage>
</organism>
<dbReference type="GO" id="GO:0005634">
    <property type="term" value="C:nucleus"/>
    <property type="evidence" value="ECO:0007669"/>
    <property type="project" value="UniProtKB-SubCell"/>
</dbReference>
<evidence type="ECO:0000313" key="14">
    <source>
        <dbReference type="Proteomes" id="UP000694846"/>
    </source>
</evidence>
<reference evidence="15" key="1">
    <citation type="submission" date="2025-08" db="UniProtKB">
        <authorList>
            <consortium name="RefSeq"/>
        </authorList>
    </citation>
    <scope>IDENTIFICATION</scope>
    <source>
        <tissue evidence="15">Whole body</tissue>
    </source>
</reference>
<evidence type="ECO:0000256" key="7">
    <source>
        <dbReference type="ARBA" id="ARBA00022722"/>
    </source>
</evidence>
<dbReference type="InterPro" id="IPR026103">
    <property type="entry name" value="HARBI1_animal"/>
</dbReference>
<dbReference type="InterPro" id="IPR045249">
    <property type="entry name" value="HARBI1-like"/>
</dbReference>
<evidence type="ECO:0000256" key="9">
    <source>
        <dbReference type="ARBA" id="ARBA00022801"/>
    </source>
</evidence>
<dbReference type="AlphaFoldDB" id="A0A8B8F5B5"/>
<keyword evidence="14" id="KW-1185">Reference proteome</keyword>
<feature type="domain" description="DDE Tnp4" evidence="13">
    <location>
        <begin position="16"/>
        <end position="145"/>
    </location>
</feature>
<name>A0A8B8F5B5_9HEMI</name>
<keyword evidence="7" id="KW-0540">Nuclease</keyword>
<accession>A0A8B8F5B5</accession>
<evidence type="ECO:0000256" key="2">
    <source>
        <dbReference type="ARBA" id="ARBA00004123"/>
    </source>
</evidence>
<comment type="subcellular location">
    <subcellularLocation>
        <location evidence="3">Cytoplasm</location>
    </subcellularLocation>
    <subcellularLocation>
        <location evidence="2">Nucleus</location>
    </subcellularLocation>
</comment>
<evidence type="ECO:0000256" key="3">
    <source>
        <dbReference type="ARBA" id="ARBA00004496"/>
    </source>
</evidence>
<dbReference type="OrthoDB" id="6627468at2759"/>
<keyword evidence="8" id="KW-0479">Metal-binding</keyword>
<sequence length="148" mass="16868">MFLDKGGFPCIAGCIVGTLVNIDAPSINEEQFIDRHGKHSINVTMVCGPNHVFYALYAKWPGSVHDARVLRNTSIFVTFESGWQPFPGAVLLGDNAYALKEWLIPPRHQNSNDEIEQRFNRKHKFTRRLIECSCGILKERFPCLNYCL</sequence>
<keyword evidence="10" id="KW-0539">Nucleus</keyword>
<evidence type="ECO:0000256" key="8">
    <source>
        <dbReference type="ARBA" id="ARBA00022723"/>
    </source>
</evidence>
<evidence type="ECO:0000256" key="12">
    <source>
        <dbReference type="ARBA" id="ARBA00045850"/>
    </source>
</evidence>
<dbReference type="Proteomes" id="UP000694846">
    <property type="component" value="Unplaced"/>
</dbReference>
<dbReference type="Pfam" id="PF13359">
    <property type="entry name" value="DDE_Tnp_4"/>
    <property type="match status" value="1"/>
</dbReference>
<evidence type="ECO:0000256" key="5">
    <source>
        <dbReference type="ARBA" id="ARBA00015519"/>
    </source>
</evidence>
<keyword evidence="9" id="KW-0378">Hydrolase</keyword>
<evidence type="ECO:0000256" key="6">
    <source>
        <dbReference type="ARBA" id="ARBA00022490"/>
    </source>
</evidence>
<dbReference type="PANTHER" id="PTHR22930:SF289">
    <property type="entry name" value="DDE TNP4 DOMAIN-CONTAINING PROTEIN-RELATED"/>
    <property type="match status" value="1"/>
</dbReference>
<gene>
    <name evidence="15" type="primary">LOC112679813</name>
</gene>
<evidence type="ECO:0000256" key="11">
    <source>
        <dbReference type="ARBA" id="ARBA00030126"/>
    </source>
</evidence>
<dbReference type="RefSeq" id="XP_025405517.1">
    <property type="nucleotide sequence ID" value="XM_025549732.1"/>
</dbReference>
<dbReference type="GO" id="GO:0004518">
    <property type="term" value="F:nuclease activity"/>
    <property type="evidence" value="ECO:0007669"/>
    <property type="project" value="UniProtKB-KW"/>
</dbReference>
<comment type="function">
    <text evidence="12">Transposase-derived protein that may have nuclease activity. Does not have transposase activity.</text>
</comment>